<reference evidence="16" key="1">
    <citation type="submission" date="2014-03" db="EMBL/GenBank/DDBJ databases">
        <authorList>
            <person name="Aksoy S."/>
            <person name="Warren W."/>
            <person name="Wilson R.K."/>
        </authorList>
    </citation>
    <scope>NUCLEOTIDE SEQUENCE [LARGE SCALE GENOMIC DNA]</scope>
    <source>
        <strain evidence="16">IAEA</strain>
    </source>
</reference>
<evidence type="ECO:0000256" key="11">
    <source>
        <dbReference type="ARBA" id="ARBA00054632"/>
    </source>
</evidence>
<evidence type="ECO:0000256" key="13">
    <source>
        <dbReference type="SAM" id="Phobius"/>
    </source>
</evidence>
<dbReference type="InterPro" id="IPR036259">
    <property type="entry name" value="MFS_trans_sf"/>
</dbReference>
<dbReference type="GO" id="GO:0016020">
    <property type="term" value="C:membrane"/>
    <property type="evidence" value="ECO:0007669"/>
    <property type="project" value="UniProtKB-SubCell"/>
</dbReference>
<evidence type="ECO:0000256" key="7">
    <source>
        <dbReference type="ARBA" id="ARBA00023053"/>
    </source>
</evidence>
<reference evidence="15" key="2">
    <citation type="submission" date="2020-05" db="UniProtKB">
        <authorList>
            <consortium name="EnsemblMetazoa"/>
        </authorList>
    </citation>
    <scope>IDENTIFICATION</scope>
    <source>
        <strain evidence="15">IAEA</strain>
    </source>
</reference>
<feature type="transmembrane region" description="Helical" evidence="13">
    <location>
        <begin position="56"/>
        <end position="76"/>
    </location>
</feature>
<accession>A0A1A9WGM3</accession>
<dbReference type="InterPro" id="IPR020846">
    <property type="entry name" value="MFS_dom"/>
</dbReference>
<protein>
    <recommendedName>
        <fullName evidence="12">Putative inorganic phosphate cotransporter</fullName>
    </recommendedName>
</protein>
<feature type="transmembrane region" description="Helical" evidence="13">
    <location>
        <begin position="412"/>
        <end position="431"/>
    </location>
</feature>
<dbReference type="FunFam" id="1.20.1250.20:FF:000144">
    <property type="entry name" value="Picot, isoform B"/>
    <property type="match status" value="1"/>
</dbReference>
<dbReference type="SUPFAM" id="SSF103473">
    <property type="entry name" value="MFS general substrate transporter"/>
    <property type="match status" value="1"/>
</dbReference>
<keyword evidence="6 13" id="KW-1133">Transmembrane helix</keyword>
<dbReference type="STRING" id="37001.A0A1A9WGM3"/>
<dbReference type="PANTHER" id="PTHR11662:SF280">
    <property type="entry name" value="FI21844P1-RELATED"/>
    <property type="match status" value="1"/>
</dbReference>
<feature type="transmembrane region" description="Helical" evidence="13">
    <location>
        <begin position="235"/>
        <end position="259"/>
    </location>
</feature>
<keyword evidence="8" id="KW-0406">Ion transport</keyword>
<feature type="transmembrane region" description="Helical" evidence="13">
    <location>
        <begin position="341"/>
        <end position="363"/>
    </location>
</feature>
<dbReference type="InterPro" id="IPR011701">
    <property type="entry name" value="MFS"/>
</dbReference>
<name>A0A1A9WGM3_9MUSC</name>
<comment type="function">
    <text evidence="11">May be an inorganic phosphate cotransporter.</text>
</comment>
<evidence type="ECO:0000256" key="8">
    <source>
        <dbReference type="ARBA" id="ARBA00023065"/>
    </source>
</evidence>
<dbReference type="AlphaFoldDB" id="A0A1A9WGM3"/>
<feature type="transmembrane region" description="Helical" evidence="13">
    <location>
        <begin position="279"/>
        <end position="303"/>
    </location>
</feature>
<dbReference type="InterPro" id="IPR050382">
    <property type="entry name" value="MFS_Na/Anion_cotransporter"/>
</dbReference>
<dbReference type="PANTHER" id="PTHR11662">
    <property type="entry name" value="SOLUTE CARRIER FAMILY 17"/>
    <property type="match status" value="1"/>
</dbReference>
<keyword evidence="10" id="KW-0739">Sodium transport</keyword>
<feature type="transmembrane region" description="Helical" evidence="13">
    <location>
        <begin position="108"/>
        <end position="132"/>
    </location>
</feature>
<evidence type="ECO:0000256" key="3">
    <source>
        <dbReference type="ARBA" id="ARBA00022448"/>
    </source>
</evidence>
<evidence type="ECO:0000256" key="10">
    <source>
        <dbReference type="ARBA" id="ARBA00023201"/>
    </source>
</evidence>
<comment type="subcellular location">
    <subcellularLocation>
        <location evidence="1">Membrane</location>
        <topology evidence="1">Multi-pass membrane protein</topology>
    </subcellularLocation>
</comment>
<evidence type="ECO:0000256" key="4">
    <source>
        <dbReference type="ARBA" id="ARBA00022692"/>
    </source>
</evidence>
<feature type="transmembrane region" description="Helical" evidence="13">
    <location>
        <begin position="12"/>
        <end position="36"/>
    </location>
</feature>
<feature type="domain" description="Major facilitator superfamily (MFS) profile" evidence="14">
    <location>
        <begin position="15"/>
        <end position="435"/>
    </location>
</feature>
<feature type="transmembrane region" description="Helical" evidence="13">
    <location>
        <begin position="375"/>
        <end position="400"/>
    </location>
</feature>
<dbReference type="FunFam" id="1.20.1250.20:FF:000003">
    <property type="entry name" value="Solute carrier family 17 member 3"/>
    <property type="match status" value="1"/>
</dbReference>
<evidence type="ECO:0000256" key="12">
    <source>
        <dbReference type="ARBA" id="ARBA00068450"/>
    </source>
</evidence>
<evidence type="ECO:0000256" key="2">
    <source>
        <dbReference type="ARBA" id="ARBA00008586"/>
    </source>
</evidence>
<dbReference type="PROSITE" id="PS50850">
    <property type="entry name" value="MFS"/>
    <property type="match status" value="1"/>
</dbReference>
<keyword evidence="16" id="KW-1185">Reference proteome</keyword>
<dbReference type="VEuPathDB" id="VectorBase:GBRI018953"/>
<dbReference type="EnsemblMetazoa" id="GBRI018953-RA">
    <property type="protein sequence ID" value="GBRI018953-PA"/>
    <property type="gene ID" value="GBRI018953"/>
</dbReference>
<evidence type="ECO:0000256" key="5">
    <source>
        <dbReference type="ARBA" id="ARBA00022847"/>
    </source>
</evidence>
<feature type="transmembrane region" description="Helical" evidence="13">
    <location>
        <begin position="174"/>
        <end position="195"/>
    </location>
</feature>
<feature type="transmembrane region" description="Helical" evidence="13">
    <location>
        <begin position="83"/>
        <end position="102"/>
    </location>
</feature>
<keyword evidence="3" id="KW-0813">Transport</keyword>
<evidence type="ECO:0000256" key="6">
    <source>
        <dbReference type="ARBA" id="ARBA00022989"/>
    </source>
</evidence>
<evidence type="ECO:0000256" key="9">
    <source>
        <dbReference type="ARBA" id="ARBA00023136"/>
    </source>
</evidence>
<dbReference type="GO" id="GO:0015293">
    <property type="term" value="F:symporter activity"/>
    <property type="evidence" value="ECO:0007669"/>
    <property type="project" value="UniProtKB-KW"/>
</dbReference>
<keyword evidence="7" id="KW-0915">Sodium</keyword>
<organism evidence="15 16">
    <name type="scientific">Glossina brevipalpis</name>
    <dbReference type="NCBI Taxonomy" id="37001"/>
    <lineage>
        <taxon>Eukaryota</taxon>
        <taxon>Metazoa</taxon>
        <taxon>Ecdysozoa</taxon>
        <taxon>Arthropoda</taxon>
        <taxon>Hexapoda</taxon>
        <taxon>Insecta</taxon>
        <taxon>Pterygota</taxon>
        <taxon>Neoptera</taxon>
        <taxon>Endopterygota</taxon>
        <taxon>Diptera</taxon>
        <taxon>Brachycera</taxon>
        <taxon>Muscomorpha</taxon>
        <taxon>Hippoboscoidea</taxon>
        <taxon>Glossinidae</taxon>
        <taxon>Glossina</taxon>
    </lineage>
</organism>
<keyword evidence="5" id="KW-0769">Symport</keyword>
<dbReference type="GO" id="GO:0006814">
    <property type="term" value="P:sodium ion transport"/>
    <property type="evidence" value="ECO:0007669"/>
    <property type="project" value="UniProtKB-KW"/>
</dbReference>
<dbReference type="GO" id="GO:0006820">
    <property type="term" value="P:monoatomic anion transport"/>
    <property type="evidence" value="ECO:0007669"/>
    <property type="project" value="TreeGrafter"/>
</dbReference>
<evidence type="ECO:0000256" key="1">
    <source>
        <dbReference type="ARBA" id="ARBA00004141"/>
    </source>
</evidence>
<dbReference type="CDD" id="cd17318">
    <property type="entry name" value="MFS_SLC17"/>
    <property type="match status" value="1"/>
</dbReference>
<evidence type="ECO:0000313" key="15">
    <source>
        <dbReference type="EnsemblMetazoa" id="GBRI018953-PA"/>
    </source>
</evidence>
<evidence type="ECO:0000313" key="16">
    <source>
        <dbReference type="Proteomes" id="UP000091820"/>
    </source>
</evidence>
<dbReference type="Proteomes" id="UP000091820">
    <property type="component" value="Unassembled WGS sequence"/>
</dbReference>
<feature type="transmembrane region" description="Helical" evidence="13">
    <location>
        <begin position="315"/>
        <end position="335"/>
    </location>
</feature>
<feature type="transmembrane region" description="Helical" evidence="13">
    <location>
        <begin position="144"/>
        <end position="168"/>
    </location>
</feature>
<comment type="similarity">
    <text evidence="2">Belongs to the major facilitator superfamily. Sodium/anion cotransporter family.</text>
</comment>
<keyword evidence="9 13" id="KW-0472">Membrane</keyword>
<proteinExistence type="inferred from homology"/>
<dbReference type="Pfam" id="PF07690">
    <property type="entry name" value="MFS_1"/>
    <property type="match status" value="1"/>
</dbReference>
<dbReference type="Gene3D" id="1.20.1250.20">
    <property type="entry name" value="MFS general substrate transporter like domains"/>
    <property type="match status" value="2"/>
</dbReference>
<sequence length="471" mass="51819">MANYFGVRHIQASFLFFGICFGYFLRVNISAAIVPMTQPNSEYISYEYWDSRTKSLILSSFFWGYVLAQVPASILARRFGGKVVLGGATAAGALITTFHPVAVVKGDWKLLCFLRVLVGLTQGVVYPCLHTLLAKWVPHTERGFLSAFVYSGAQFGTAILLVISGSIFNSNMRWPGIFYISGGIALLWSIIFLIFGSDSPRNSNNISKHERNYIEALTGADDQQSQDMVVPWKSIFTSIPFFALIAAHCGFTWGFYTLLTEVPTYLSSVLNLDIKSNALLSALPYFVMWILCLTLSPIADLLINHRIISVTVSRKLFNSIGQWTPMACLIALGYINQNAITLSIVLLTIGIGFNAASFCGYLVNHMDLSPNFAGTLMGVTNGISNLLSIFAPLVAGSIIQNNEEDPEEWRKVFLITATFYFLCNLIFVVFGKATVQPWDTKLTCVTSVSTNSMPTSISAIASENSLTTLTD</sequence>
<keyword evidence="4 13" id="KW-0812">Transmembrane</keyword>
<evidence type="ECO:0000259" key="14">
    <source>
        <dbReference type="PROSITE" id="PS50850"/>
    </source>
</evidence>